<dbReference type="InterPro" id="IPR036291">
    <property type="entry name" value="NAD(P)-bd_dom_sf"/>
</dbReference>
<sequence length="320" mass="35256">MRDPIQRHCSLQLLKVLTTIGLFLDLNDYLTHQYHNNWNKDDNWDWDKEIVLITGGSSGIGASVAQMLLSRNPKTRIVIIDCVPLTFTPAPSSSVQFYNCDLSRSSEIRSTCAKIRNEVGDPTIVFNNAGLSRGKSVLEGAYEDVEVTFKVNLIAPFLILKEFLPAMVKSNHGHIIATSSMSAIVTPAGLADYGATKAGLQNLHEALALELASKYNATKIRTSLVTISFTETPMFKGRTNQSPFLTPLLKVDTVGEAIVNILYSGCGKNIYLPGIMRYISCVRGFPSWMVRFLGEETGRLQVDYVGRQEIDTATGGLKSE</sequence>
<dbReference type="EMBL" id="KZ805794">
    <property type="protein sequence ID" value="PVH91719.1"/>
    <property type="molecule type" value="Genomic_DNA"/>
</dbReference>
<evidence type="ECO:0000313" key="6">
    <source>
        <dbReference type="EMBL" id="PVH91719.1"/>
    </source>
</evidence>
<feature type="signal peptide" evidence="5">
    <location>
        <begin position="1"/>
        <end position="21"/>
    </location>
</feature>
<dbReference type="Pfam" id="PF00106">
    <property type="entry name" value="adh_short"/>
    <property type="match status" value="1"/>
</dbReference>
<evidence type="ECO:0000256" key="3">
    <source>
        <dbReference type="ARBA" id="ARBA00023002"/>
    </source>
</evidence>
<keyword evidence="2" id="KW-0521">NADP</keyword>
<evidence type="ECO:0000256" key="1">
    <source>
        <dbReference type="ARBA" id="ARBA00006484"/>
    </source>
</evidence>
<dbReference type="PROSITE" id="PS00061">
    <property type="entry name" value="ADH_SHORT"/>
    <property type="match status" value="1"/>
</dbReference>
<keyword evidence="7" id="KW-1185">Reference proteome</keyword>
<name>A0A2V1D263_9PLEO</name>
<dbReference type="SUPFAM" id="SSF51735">
    <property type="entry name" value="NAD(P)-binding Rossmann-fold domains"/>
    <property type="match status" value="1"/>
</dbReference>
<evidence type="ECO:0000313" key="7">
    <source>
        <dbReference type="Proteomes" id="UP000244855"/>
    </source>
</evidence>
<dbReference type="PANTHER" id="PTHR24322">
    <property type="entry name" value="PKSB"/>
    <property type="match status" value="1"/>
</dbReference>
<feature type="chain" id="PRO_5016119808" evidence="5">
    <location>
        <begin position="22"/>
        <end position="320"/>
    </location>
</feature>
<dbReference type="AlphaFoldDB" id="A0A2V1D263"/>
<accession>A0A2V1D263</accession>
<dbReference type="InterPro" id="IPR002347">
    <property type="entry name" value="SDR_fam"/>
</dbReference>
<gene>
    <name evidence="6" type="ORF">DM02DRAFT_677933</name>
</gene>
<proteinExistence type="inferred from homology"/>
<dbReference type="OrthoDB" id="10253736at2759"/>
<dbReference type="GO" id="GO:0016616">
    <property type="term" value="F:oxidoreductase activity, acting on the CH-OH group of donors, NAD or NADP as acceptor"/>
    <property type="evidence" value="ECO:0007669"/>
    <property type="project" value="TreeGrafter"/>
</dbReference>
<reference evidence="6 7" key="1">
    <citation type="journal article" date="2018" name="Sci. Rep.">
        <title>Comparative genomics provides insights into the lifestyle and reveals functional heterogeneity of dark septate endophytic fungi.</title>
        <authorList>
            <person name="Knapp D.G."/>
            <person name="Nemeth J.B."/>
            <person name="Barry K."/>
            <person name="Hainaut M."/>
            <person name="Henrissat B."/>
            <person name="Johnson J."/>
            <person name="Kuo A."/>
            <person name="Lim J.H.P."/>
            <person name="Lipzen A."/>
            <person name="Nolan M."/>
            <person name="Ohm R.A."/>
            <person name="Tamas L."/>
            <person name="Grigoriev I.V."/>
            <person name="Spatafora J.W."/>
            <person name="Nagy L.G."/>
            <person name="Kovacs G.M."/>
        </authorList>
    </citation>
    <scope>NUCLEOTIDE SEQUENCE [LARGE SCALE GENOMIC DNA]</scope>
    <source>
        <strain evidence="6 7">DSE2036</strain>
    </source>
</reference>
<dbReference type="InterPro" id="IPR020904">
    <property type="entry name" value="Sc_DH/Rdtase_CS"/>
</dbReference>
<dbReference type="Proteomes" id="UP000244855">
    <property type="component" value="Unassembled WGS sequence"/>
</dbReference>
<protein>
    <submittedName>
        <fullName evidence="6">NAD(P)-binding protein</fullName>
    </submittedName>
</protein>
<evidence type="ECO:0000256" key="2">
    <source>
        <dbReference type="ARBA" id="ARBA00022857"/>
    </source>
</evidence>
<evidence type="ECO:0000256" key="5">
    <source>
        <dbReference type="SAM" id="SignalP"/>
    </source>
</evidence>
<dbReference type="PANTHER" id="PTHR24322:SF736">
    <property type="entry name" value="RETINOL DEHYDROGENASE 10"/>
    <property type="match status" value="1"/>
</dbReference>
<evidence type="ECO:0000256" key="4">
    <source>
        <dbReference type="RuleBase" id="RU000363"/>
    </source>
</evidence>
<keyword evidence="3" id="KW-0560">Oxidoreductase</keyword>
<organism evidence="6 7">
    <name type="scientific">Periconia macrospinosa</name>
    <dbReference type="NCBI Taxonomy" id="97972"/>
    <lineage>
        <taxon>Eukaryota</taxon>
        <taxon>Fungi</taxon>
        <taxon>Dikarya</taxon>
        <taxon>Ascomycota</taxon>
        <taxon>Pezizomycotina</taxon>
        <taxon>Dothideomycetes</taxon>
        <taxon>Pleosporomycetidae</taxon>
        <taxon>Pleosporales</taxon>
        <taxon>Massarineae</taxon>
        <taxon>Periconiaceae</taxon>
        <taxon>Periconia</taxon>
    </lineage>
</organism>
<comment type="similarity">
    <text evidence="1 4">Belongs to the short-chain dehydrogenases/reductases (SDR) family.</text>
</comment>
<dbReference type="Gene3D" id="3.40.50.720">
    <property type="entry name" value="NAD(P)-binding Rossmann-like Domain"/>
    <property type="match status" value="1"/>
</dbReference>
<keyword evidence="5" id="KW-0732">Signal</keyword>
<dbReference type="PRINTS" id="PR00081">
    <property type="entry name" value="GDHRDH"/>
</dbReference>
<dbReference type="STRING" id="97972.A0A2V1D263"/>
<dbReference type="PRINTS" id="PR00080">
    <property type="entry name" value="SDRFAMILY"/>
</dbReference>